<sequence length="117" mass="11963">MTTAPTSPVAVVNGVDVSAVAAAVEACPAVAGLLVGPRGGPATYLPGQQVGGVRVRPHTVEIAIRARWGVPAAEVAEQIRHALRALAPGRRVDVVIADLTDPPPAGPAVRKATQWKQ</sequence>
<reference evidence="2" key="1">
    <citation type="journal article" date="2019" name="Int. J. Syst. Evol. Microbiol.">
        <title>The Global Catalogue of Microorganisms (GCM) 10K type strain sequencing project: providing services to taxonomists for standard genome sequencing and annotation.</title>
        <authorList>
            <consortium name="The Broad Institute Genomics Platform"/>
            <consortium name="The Broad Institute Genome Sequencing Center for Infectious Disease"/>
            <person name="Wu L."/>
            <person name="Ma J."/>
        </authorList>
    </citation>
    <scope>NUCLEOTIDE SEQUENCE [LARGE SCALE GENOMIC DNA]</scope>
    <source>
        <strain evidence="2">JCM 3272</strain>
    </source>
</reference>
<protein>
    <recommendedName>
        <fullName evidence="3">Asp23/Gls24 family envelope stress response protein</fullName>
    </recommendedName>
</protein>
<keyword evidence="2" id="KW-1185">Reference proteome</keyword>
<evidence type="ECO:0008006" key="3">
    <source>
        <dbReference type="Google" id="ProtNLM"/>
    </source>
</evidence>
<evidence type="ECO:0000313" key="2">
    <source>
        <dbReference type="Proteomes" id="UP001501444"/>
    </source>
</evidence>
<dbReference type="RefSeq" id="WP_344611080.1">
    <property type="nucleotide sequence ID" value="NZ_BAAARV010000006.1"/>
</dbReference>
<dbReference type="Proteomes" id="UP001501444">
    <property type="component" value="Unassembled WGS sequence"/>
</dbReference>
<dbReference type="EMBL" id="BAAARV010000006">
    <property type="protein sequence ID" value="GAA2331866.1"/>
    <property type="molecule type" value="Genomic_DNA"/>
</dbReference>
<gene>
    <name evidence="1" type="ORF">GCM10010170_010620</name>
</gene>
<evidence type="ECO:0000313" key="1">
    <source>
        <dbReference type="EMBL" id="GAA2331866.1"/>
    </source>
</evidence>
<accession>A0ABP5SI88</accession>
<name>A0ABP5SI88_9ACTN</name>
<comment type="caution">
    <text evidence="1">The sequence shown here is derived from an EMBL/GenBank/DDBJ whole genome shotgun (WGS) entry which is preliminary data.</text>
</comment>
<organism evidence="1 2">
    <name type="scientific">Dactylosporangium salmoneum</name>
    <dbReference type="NCBI Taxonomy" id="53361"/>
    <lineage>
        <taxon>Bacteria</taxon>
        <taxon>Bacillati</taxon>
        <taxon>Actinomycetota</taxon>
        <taxon>Actinomycetes</taxon>
        <taxon>Micromonosporales</taxon>
        <taxon>Micromonosporaceae</taxon>
        <taxon>Dactylosporangium</taxon>
    </lineage>
</organism>
<proteinExistence type="predicted"/>